<dbReference type="SMART" id="SM00327">
    <property type="entry name" value="VWA"/>
    <property type="match status" value="1"/>
</dbReference>
<keyword evidence="5" id="KW-0863">Zinc-finger</keyword>
<proteinExistence type="inferred from homology"/>
<evidence type="ECO:0000256" key="2">
    <source>
        <dbReference type="ARBA" id="ARBA00006092"/>
    </source>
</evidence>
<dbReference type="Gene3D" id="3.40.50.410">
    <property type="entry name" value="von Willebrand factor, type A domain"/>
    <property type="match status" value="1"/>
</dbReference>
<dbReference type="GO" id="GO:0008270">
    <property type="term" value="F:zinc ion binding"/>
    <property type="evidence" value="ECO:0007669"/>
    <property type="project" value="UniProtKB-KW"/>
</dbReference>
<keyword evidence="14" id="KW-1185">Reference proteome</keyword>
<evidence type="ECO:0000256" key="10">
    <source>
        <dbReference type="ARBA" id="ARBA00023242"/>
    </source>
</evidence>
<evidence type="ECO:0000256" key="1">
    <source>
        <dbReference type="ARBA" id="ARBA00004123"/>
    </source>
</evidence>
<feature type="domain" description="VWFA" evidence="12">
    <location>
        <begin position="92"/>
        <end position="271"/>
    </location>
</feature>
<dbReference type="GO" id="GO:0005675">
    <property type="term" value="C:transcription factor TFIIH holo complex"/>
    <property type="evidence" value="ECO:0007669"/>
    <property type="project" value="TreeGrafter"/>
</dbReference>
<feature type="compositionally biased region" description="Acidic residues" evidence="11">
    <location>
        <begin position="1"/>
        <end position="17"/>
    </location>
</feature>
<sequence>MADSDEDYIGEVSEDEGVNNVLRSPRGEVPASRAKRRKQRGGAEWEVSRTWETLVEGADGTISSTVEGLLEAGKRKRLLRDTTPLQRGIIRHLILILDLSQSMAEKDLRPTRYLLTLRYAQDFVGEFFEQNPISQLGVLGLRDGLAVRISDMSGNPTEHIGAIQALRVQDPKGLPSIQNGLEMARGALLHTPSHGTREVFIIFGSLLSSDPGDIHQTMSTLINDKVRVGIVGLAAQVAICRELCAKTNGGDDTRYGVALNEQHFRELVMDVTTPPATYSQKQSTTSFSQFGMLRLRYNPPSGTSQGSMANGGKPGEGNEPTQQPETEIYVRLKSYPFILDQEFAKGLAIILGHPDAPATETEIGRSDDLVLQAKCFYFSRKEKLVHPVNFAAYKAWLNSDPPTNTAEDEAIGTTSQQLKASAADIPSSTEHTIQTSGLAQEPTYPSSFAHIVELITTGQPIPGIQQIPDTVLKGRDTPSTKPKRRKPWEKEEAGETSQA</sequence>
<organism evidence="13 14">
    <name type="scientific">Petromyces alliaceus</name>
    <name type="common">Aspergillus alliaceus</name>
    <dbReference type="NCBI Taxonomy" id="209559"/>
    <lineage>
        <taxon>Eukaryota</taxon>
        <taxon>Fungi</taxon>
        <taxon>Dikarya</taxon>
        <taxon>Ascomycota</taxon>
        <taxon>Pezizomycotina</taxon>
        <taxon>Eurotiomycetes</taxon>
        <taxon>Eurotiomycetidae</taxon>
        <taxon>Eurotiales</taxon>
        <taxon>Aspergillaceae</taxon>
        <taxon>Aspergillus</taxon>
        <taxon>Aspergillus subgen. Circumdati</taxon>
    </lineage>
</organism>
<evidence type="ECO:0000256" key="9">
    <source>
        <dbReference type="ARBA" id="ARBA00023204"/>
    </source>
</evidence>
<dbReference type="AlphaFoldDB" id="A0A8H6AGL3"/>
<evidence type="ECO:0000256" key="3">
    <source>
        <dbReference type="ARBA" id="ARBA00022723"/>
    </source>
</evidence>
<dbReference type="EMBL" id="SPNV01000002">
    <property type="protein sequence ID" value="KAF5867222.1"/>
    <property type="molecule type" value="Genomic_DNA"/>
</dbReference>
<dbReference type="Pfam" id="PF25871">
    <property type="entry name" value="HTH_76"/>
    <property type="match status" value="1"/>
</dbReference>
<evidence type="ECO:0000256" key="5">
    <source>
        <dbReference type="ARBA" id="ARBA00022771"/>
    </source>
</evidence>
<feature type="region of interest" description="Disordered" evidence="11">
    <location>
        <begin position="460"/>
        <end position="499"/>
    </location>
</feature>
<feature type="region of interest" description="Disordered" evidence="11">
    <location>
        <begin position="301"/>
        <end position="323"/>
    </location>
</feature>
<keyword evidence="9" id="KW-0234">DNA repair</keyword>
<dbReference type="InterPro" id="IPR002035">
    <property type="entry name" value="VWF_A"/>
</dbReference>
<reference evidence="13 14" key="1">
    <citation type="submission" date="2019-04" db="EMBL/GenBank/DDBJ databases">
        <title>Aspergillus burnettii sp. nov., novel species from soil in southeast Queensland.</title>
        <authorList>
            <person name="Gilchrist C.L.M."/>
            <person name="Pitt J.I."/>
            <person name="Lange L."/>
            <person name="Lacey H.J."/>
            <person name="Vuong D."/>
            <person name="Midgley D.J."/>
            <person name="Greenfield P."/>
            <person name="Bradbury M."/>
            <person name="Lacey E."/>
            <person name="Busk P.K."/>
            <person name="Pilgaard B."/>
            <person name="Chooi Y.H."/>
            <person name="Piggott A.M."/>
        </authorList>
    </citation>
    <scope>NUCLEOTIDE SEQUENCE [LARGE SCALE GENOMIC DNA]</scope>
    <source>
        <strain evidence="13 14">FRR 5400</strain>
    </source>
</reference>
<comment type="subcellular location">
    <subcellularLocation>
        <location evidence="1">Nucleus</location>
    </subcellularLocation>
</comment>
<protein>
    <recommendedName>
        <fullName evidence="12">VWFA domain-containing protein</fullName>
    </recommendedName>
</protein>
<evidence type="ECO:0000256" key="8">
    <source>
        <dbReference type="ARBA" id="ARBA00023163"/>
    </source>
</evidence>
<accession>A0A8H6AGL3</accession>
<keyword evidence="3" id="KW-0479">Metal-binding</keyword>
<evidence type="ECO:0000256" key="4">
    <source>
        <dbReference type="ARBA" id="ARBA00022763"/>
    </source>
</evidence>
<feature type="region of interest" description="Disordered" evidence="11">
    <location>
        <begin position="421"/>
        <end position="441"/>
    </location>
</feature>
<evidence type="ECO:0000256" key="7">
    <source>
        <dbReference type="ARBA" id="ARBA00023015"/>
    </source>
</evidence>
<keyword evidence="6" id="KW-0862">Zinc</keyword>
<evidence type="ECO:0000256" key="11">
    <source>
        <dbReference type="SAM" id="MobiDB-lite"/>
    </source>
</evidence>
<keyword evidence="7" id="KW-0805">Transcription regulation</keyword>
<keyword evidence="10" id="KW-0539">Nucleus</keyword>
<keyword evidence="8" id="KW-0804">Transcription</keyword>
<evidence type="ECO:0000313" key="14">
    <source>
        <dbReference type="Proteomes" id="UP000541154"/>
    </source>
</evidence>
<dbReference type="InterPro" id="IPR036465">
    <property type="entry name" value="vWFA_dom_sf"/>
</dbReference>
<dbReference type="GO" id="GO:0006357">
    <property type="term" value="P:regulation of transcription by RNA polymerase II"/>
    <property type="evidence" value="ECO:0007669"/>
    <property type="project" value="TreeGrafter"/>
</dbReference>
<dbReference type="Pfam" id="PF04056">
    <property type="entry name" value="Ssl1"/>
    <property type="match status" value="1"/>
</dbReference>
<comment type="similarity">
    <text evidence="2">Belongs to the GTF2H2 family.</text>
</comment>
<evidence type="ECO:0000259" key="12">
    <source>
        <dbReference type="PROSITE" id="PS50234"/>
    </source>
</evidence>
<dbReference type="InterPro" id="IPR040554">
    <property type="entry name" value="KPWE_PEX14_dom"/>
</dbReference>
<dbReference type="PANTHER" id="PTHR12695:SF2">
    <property type="entry name" value="GENERAL TRANSCRIPTION FACTOR IIH SUBUNIT 2-RELATED"/>
    <property type="match status" value="1"/>
</dbReference>
<dbReference type="InterPro" id="IPR058841">
    <property type="entry name" value="HTH_76"/>
</dbReference>
<dbReference type="InterPro" id="IPR007198">
    <property type="entry name" value="Ssl1-like"/>
</dbReference>
<comment type="caution">
    <text evidence="13">The sequence shown here is derived from an EMBL/GenBank/DDBJ whole genome shotgun (WGS) entry which is preliminary data.</text>
</comment>
<gene>
    <name evidence="13" type="ORF">ETB97_004143</name>
</gene>
<dbReference type="Pfam" id="PF17733">
    <property type="entry name" value="KPWE_dom"/>
    <property type="match status" value="1"/>
</dbReference>
<dbReference type="PANTHER" id="PTHR12695">
    <property type="entry name" value="GENERAL TRANSCRIPTION FACTOR IIH SUBUNIT 2"/>
    <property type="match status" value="1"/>
</dbReference>
<dbReference type="CDD" id="cd01453">
    <property type="entry name" value="vWA_transcription_factor_IIH_type"/>
    <property type="match status" value="1"/>
</dbReference>
<keyword evidence="4" id="KW-0227">DNA damage</keyword>
<dbReference type="FunFam" id="3.40.50.410:FF:000015">
    <property type="entry name" value="General transcription factor IIH subunit 2"/>
    <property type="match status" value="1"/>
</dbReference>
<dbReference type="SUPFAM" id="SSF53300">
    <property type="entry name" value="vWA-like"/>
    <property type="match status" value="1"/>
</dbReference>
<evidence type="ECO:0000256" key="6">
    <source>
        <dbReference type="ARBA" id="ARBA00022833"/>
    </source>
</evidence>
<dbReference type="PROSITE" id="PS50234">
    <property type="entry name" value="VWFA"/>
    <property type="match status" value="1"/>
</dbReference>
<evidence type="ECO:0000313" key="13">
    <source>
        <dbReference type="EMBL" id="KAF5867222.1"/>
    </source>
</evidence>
<feature type="compositionally biased region" description="Polar residues" evidence="11">
    <location>
        <begin position="426"/>
        <end position="441"/>
    </location>
</feature>
<dbReference type="Proteomes" id="UP000541154">
    <property type="component" value="Unassembled WGS sequence"/>
</dbReference>
<name>A0A8H6AGL3_PETAA</name>
<feature type="region of interest" description="Disordered" evidence="11">
    <location>
        <begin position="1"/>
        <end position="40"/>
    </location>
</feature>
<dbReference type="GO" id="GO:0006289">
    <property type="term" value="P:nucleotide-excision repair"/>
    <property type="evidence" value="ECO:0007669"/>
    <property type="project" value="TreeGrafter"/>
</dbReference>